<dbReference type="GO" id="GO:0006325">
    <property type="term" value="P:chromatin organization"/>
    <property type="evidence" value="ECO:0007669"/>
    <property type="project" value="UniProtKB-KW"/>
</dbReference>
<dbReference type="Pfam" id="PF07904">
    <property type="entry name" value="Eaf7"/>
    <property type="match status" value="1"/>
</dbReference>
<evidence type="ECO:0000256" key="3">
    <source>
        <dbReference type="ARBA" id="ARBA00022853"/>
    </source>
</evidence>
<dbReference type="EMBL" id="CP069041">
    <property type="protein sequence ID" value="QRD05712.1"/>
    <property type="molecule type" value="Genomic_DNA"/>
</dbReference>
<dbReference type="OMA" id="QHTRIPY"/>
<feature type="compositionally biased region" description="Polar residues" evidence="8">
    <location>
        <begin position="218"/>
        <end position="235"/>
    </location>
</feature>
<evidence type="ECO:0000256" key="4">
    <source>
        <dbReference type="ARBA" id="ARBA00023015"/>
    </source>
</evidence>
<evidence type="ECO:0000313" key="10">
    <source>
        <dbReference type="Proteomes" id="UP000663193"/>
    </source>
</evidence>
<proteinExistence type="inferred from homology"/>
<evidence type="ECO:0000256" key="8">
    <source>
        <dbReference type="SAM" id="MobiDB-lite"/>
    </source>
</evidence>
<feature type="compositionally biased region" description="Polar residues" evidence="8">
    <location>
        <begin position="16"/>
        <end position="35"/>
    </location>
</feature>
<gene>
    <name evidence="9" type="ORF">JI435_059860</name>
</gene>
<dbReference type="GO" id="GO:0005634">
    <property type="term" value="C:nucleus"/>
    <property type="evidence" value="ECO:0007669"/>
    <property type="project" value="UniProtKB-SubCell"/>
</dbReference>
<reference evidence="10" key="1">
    <citation type="journal article" date="2021" name="BMC Genomics">
        <title>Chromosome-level genome assembly and manually-curated proteome of model necrotroph Parastagonospora nodorum Sn15 reveals a genome-wide trove of candidate effector homologs, and redundancy of virulence-related functions within an accessory chromosome.</title>
        <authorList>
            <person name="Bertazzoni S."/>
            <person name="Jones D.A.B."/>
            <person name="Phan H.T."/>
            <person name="Tan K.-C."/>
            <person name="Hane J.K."/>
        </authorList>
    </citation>
    <scope>NUCLEOTIDE SEQUENCE [LARGE SCALE GENOMIC DNA]</scope>
    <source>
        <strain evidence="10">SN15 / ATCC MYA-4574 / FGSC 10173)</strain>
    </source>
</reference>
<keyword evidence="10" id="KW-1185">Reference proteome</keyword>
<comment type="subcellular location">
    <subcellularLocation>
        <location evidence="1">Nucleus</location>
    </subcellularLocation>
</comment>
<dbReference type="GO" id="GO:0006355">
    <property type="term" value="P:regulation of DNA-templated transcription"/>
    <property type="evidence" value="ECO:0007669"/>
    <property type="project" value="InterPro"/>
</dbReference>
<evidence type="ECO:0000313" key="9">
    <source>
        <dbReference type="EMBL" id="QRD05712.1"/>
    </source>
</evidence>
<name>A0A7U2I9H2_PHANO</name>
<organism evidence="9 10">
    <name type="scientific">Phaeosphaeria nodorum (strain SN15 / ATCC MYA-4574 / FGSC 10173)</name>
    <name type="common">Glume blotch fungus</name>
    <name type="synonym">Parastagonospora nodorum</name>
    <dbReference type="NCBI Taxonomy" id="321614"/>
    <lineage>
        <taxon>Eukaryota</taxon>
        <taxon>Fungi</taxon>
        <taxon>Dikarya</taxon>
        <taxon>Ascomycota</taxon>
        <taxon>Pezizomycotina</taxon>
        <taxon>Dothideomycetes</taxon>
        <taxon>Pleosporomycetidae</taxon>
        <taxon>Pleosporales</taxon>
        <taxon>Pleosporineae</taxon>
        <taxon>Phaeosphaeriaceae</taxon>
        <taxon>Parastagonospora</taxon>
    </lineage>
</organism>
<dbReference type="GO" id="GO:0043189">
    <property type="term" value="C:H4/H2A histone acetyltransferase complex"/>
    <property type="evidence" value="ECO:0007669"/>
    <property type="project" value="InterPro"/>
</dbReference>
<dbReference type="PANTHER" id="PTHR13581:SF5">
    <property type="entry name" value="MRG_MORF4L-BINDING PROTEIN"/>
    <property type="match status" value="1"/>
</dbReference>
<dbReference type="AlphaFoldDB" id="A0A7U2I9H2"/>
<keyword evidence="5" id="KW-0804">Transcription</keyword>
<dbReference type="PANTHER" id="PTHR13581">
    <property type="entry name" value="MRG-BINDING PROTEIN"/>
    <property type="match status" value="1"/>
</dbReference>
<feature type="region of interest" description="Disordered" evidence="8">
    <location>
        <begin position="1"/>
        <end position="43"/>
    </location>
</feature>
<comment type="function">
    <text evidence="7">Component of the NuA4 histone acetyltransferase complex which is involved in transcriptional activation of selected genes principally by acetylation of nucleosomal histone H4 and H2A. The NuA4 complex is also involved in DNA repair.</text>
</comment>
<feature type="compositionally biased region" description="Polar residues" evidence="8">
    <location>
        <begin position="199"/>
        <end position="209"/>
    </location>
</feature>
<evidence type="ECO:0000256" key="5">
    <source>
        <dbReference type="ARBA" id="ARBA00023163"/>
    </source>
</evidence>
<sequence length="282" mass="31556">MPPRKKAKASAASTPLGDTQPQTPQASGPTQSQDELLNEPWADEQETQLFKSMMKWKPTGLHKHFRMISIHNDMRSHGFVTEDAPHTRIPGIWKKLNQLYELDALDERENQYAFSEDPDPDDPDEAVNIPDFELPEDEFGELMWQKRFHREDSAAASSPAVTSIEDDKTMYHPGVGLLKDRPGSARSQKAETPAEATPTPKNAKTTRASRATVKSAKGTKSGTSATRNSKAQSTVSESAEDEEEEEEEEESNAESEEDSAPTTRRTNRSRAPKQPPKRTRKR</sequence>
<dbReference type="InterPro" id="IPR012423">
    <property type="entry name" value="Eaf7/MRGBP"/>
</dbReference>
<protein>
    <recommendedName>
        <fullName evidence="11">CT20-domain-containing protein</fullName>
    </recommendedName>
</protein>
<keyword evidence="6" id="KW-0539">Nucleus</keyword>
<feature type="compositionally biased region" description="Acidic residues" evidence="8">
    <location>
        <begin position="238"/>
        <end position="259"/>
    </location>
</feature>
<keyword evidence="3" id="KW-0156">Chromatin regulator</keyword>
<dbReference type="OrthoDB" id="5595141at2759"/>
<feature type="compositionally biased region" description="Basic residues" evidence="8">
    <location>
        <begin position="265"/>
        <end position="282"/>
    </location>
</feature>
<evidence type="ECO:0000256" key="1">
    <source>
        <dbReference type="ARBA" id="ARBA00004123"/>
    </source>
</evidence>
<evidence type="ECO:0000256" key="2">
    <source>
        <dbReference type="ARBA" id="ARBA00007117"/>
    </source>
</evidence>
<evidence type="ECO:0000256" key="7">
    <source>
        <dbReference type="ARBA" id="ARBA00025178"/>
    </source>
</evidence>
<dbReference type="Proteomes" id="UP000663193">
    <property type="component" value="Chromosome 19"/>
</dbReference>
<dbReference type="RefSeq" id="XP_001796374.1">
    <property type="nucleotide sequence ID" value="XM_001796322.1"/>
</dbReference>
<dbReference type="VEuPathDB" id="FungiDB:JI435_059860"/>
<evidence type="ECO:0000256" key="6">
    <source>
        <dbReference type="ARBA" id="ARBA00023242"/>
    </source>
</evidence>
<keyword evidence="4" id="KW-0805">Transcription regulation</keyword>
<accession>A0A7U2I9H2</accession>
<evidence type="ECO:0008006" key="11">
    <source>
        <dbReference type="Google" id="ProtNLM"/>
    </source>
</evidence>
<feature type="region of interest" description="Disordered" evidence="8">
    <location>
        <begin position="150"/>
        <end position="282"/>
    </location>
</feature>
<comment type="similarity">
    <text evidence="2">Belongs to the EAF7 family.</text>
</comment>
<dbReference type="KEGG" id="pno:SNOG_05986"/>